<gene>
    <name evidence="2" type="ORF">R4146_06660</name>
</gene>
<protein>
    <recommendedName>
        <fullName evidence="4">Extracellular protein</fullName>
    </recommendedName>
</protein>
<evidence type="ECO:0000313" key="3">
    <source>
        <dbReference type="Proteomes" id="UP001370590"/>
    </source>
</evidence>
<dbReference type="EMBL" id="JAWMWH010000003">
    <property type="protein sequence ID" value="MEJ6400825.1"/>
    <property type="molecule type" value="Genomic_DNA"/>
</dbReference>
<keyword evidence="1" id="KW-0732">Signal</keyword>
<evidence type="ECO:0008006" key="4">
    <source>
        <dbReference type="Google" id="ProtNLM"/>
    </source>
</evidence>
<feature type="signal peptide" evidence="1">
    <location>
        <begin position="1"/>
        <end position="27"/>
    </location>
</feature>
<evidence type="ECO:0000256" key="1">
    <source>
        <dbReference type="SAM" id="SignalP"/>
    </source>
</evidence>
<keyword evidence="3" id="KW-1185">Reference proteome</keyword>
<evidence type="ECO:0000313" key="2">
    <source>
        <dbReference type="EMBL" id="MEJ6400825.1"/>
    </source>
</evidence>
<accession>A0ABU8SMP2</accession>
<organism evidence="2 3">
    <name type="scientific">Nicoliella lavandulae</name>
    <dbReference type="NCBI Taxonomy" id="3082954"/>
    <lineage>
        <taxon>Bacteria</taxon>
        <taxon>Bacillati</taxon>
        <taxon>Bacillota</taxon>
        <taxon>Bacilli</taxon>
        <taxon>Lactobacillales</taxon>
        <taxon>Lactobacillaceae</taxon>
        <taxon>Nicoliella</taxon>
    </lineage>
</organism>
<feature type="chain" id="PRO_5047377885" description="Extracellular protein" evidence="1">
    <location>
        <begin position="28"/>
        <end position="349"/>
    </location>
</feature>
<dbReference type="SUPFAM" id="SSF63825">
    <property type="entry name" value="YWTD domain"/>
    <property type="match status" value="1"/>
</dbReference>
<dbReference type="Proteomes" id="UP001370590">
    <property type="component" value="Unassembled WGS sequence"/>
</dbReference>
<dbReference type="RefSeq" id="WP_339960681.1">
    <property type="nucleotide sequence ID" value="NZ_JAWMWH010000003.1"/>
</dbReference>
<sequence length="349" mass="39379">MKLVKWLAVVPITLVLVSSMDVGQAHAMTVHNQKQYAITSSPRVKLVYNRNITRGVPKEYSTGNYPGSGKLNHMRVNHGAKHVKFNTSIFLPHNGEARWTAPQSSAIVGHYAYVMYNYNGKLNDHRDFVVRYDLNKIHHHGLELGYTSNHKDGIKVGPVFNGGHGQSLAYNPKKKQLWFLNMGRGSYAKASAEQLSLKTLRPIYRINFRFSYNSSLMDNTLAFDNSGHAFTYVRSGGGNVRKGAYKIYRGSISRSGVHFNLMKTAIRHAAGPIPQGLGYNPKNDRLYFVSDGSIISAPAWKVNRLKKSDIRYVRVKTNREFEGLTFNRKGHGYLLTLRPPELMRMSGSF</sequence>
<comment type="caution">
    <text evidence="2">The sequence shown here is derived from an EMBL/GenBank/DDBJ whole genome shotgun (WGS) entry which is preliminary data.</text>
</comment>
<name>A0ABU8SMP2_9LACO</name>
<reference evidence="2 3" key="1">
    <citation type="submission" date="2023-10" db="EMBL/GenBank/DDBJ databases">
        <title>Nicoliella lavandulae sp. nov. isolated from Lavandula angustifolia flowers.</title>
        <authorList>
            <person name="Alcantara C."/>
            <person name="Zuniga M."/>
            <person name="Landete J.M."/>
            <person name="Monedero V."/>
        </authorList>
    </citation>
    <scope>NUCLEOTIDE SEQUENCE [LARGE SCALE GENOMIC DNA]</scope>
    <source>
        <strain evidence="2 3">Es01</strain>
    </source>
</reference>
<proteinExistence type="predicted"/>